<protein>
    <submittedName>
        <fullName evidence="4">Glu leu phe val dehydrogenase</fullName>
    </submittedName>
</protein>
<dbReference type="GO" id="GO:0005739">
    <property type="term" value="C:mitochondrion"/>
    <property type="evidence" value="ECO:0007669"/>
    <property type="project" value="TreeGrafter"/>
</dbReference>
<comment type="caution">
    <text evidence="4">The sequence shown here is derived from an EMBL/GenBank/DDBJ whole genome shotgun (WGS) entry which is preliminary data.</text>
</comment>
<dbReference type="EMBL" id="JWZX01001077">
    <property type="protein sequence ID" value="KOO34829.1"/>
    <property type="molecule type" value="Genomic_DNA"/>
</dbReference>
<dbReference type="InterPro" id="IPR046346">
    <property type="entry name" value="Aminoacid_DH-like_N_sf"/>
</dbReference>
<dbReference type="SMART" id="SM00839">
    <property type="entry name" value="ELFV_dehydrog"/>
    <property type="match status" value="1"/>
</dbReference>
<dbReference type="SUPFAM" id="SSF53223">
    <property type="entry name" value="Aminoacid dehydrogenase-like, N-terminal domain"/>
    <property type="match status" value="1"/>
</dbReference>
<dbReference type="GO" id="GO:0004352">
    <property type="term" value="F:glutamate dehydrogenase (NAD+) activity"/>
    <property type="evidence" value="ECO:0007669"/>
    <property type="project" value="TreeGrafter"/>
</dbReference>
<dbReference type="PANTHER" id="PTHR11606">
    <property type="entry name" value="GLUTAMATE DEHYDROGENASE"/>
    <property type="match status" value="1"/>
</dbReference>
<dbReference type="OrthoDB" id="184415at2759"/>
<dbReference type="PANTHER" id="PTHR11606:SF39">
    <property type="entry name" value="GLUTAMATE_PHENYLALANINE_LEUCINE_VALINE_L-TRYPTOPHAN DEHYDROGENASE C-TERMINAL DOMAIN-CONTAINING PROTEIN"/>
    <property type="match status" value="1"/>
</dbReference>
<dbReference type="AlphaFoldDB" id="A0A0M0K7Q0"/>
<accession>A0A0M0K7Q0</accession>
<dbReference type="Proteomes" id="UP000037460">
    <property type="component" value="Unassembled WGS sequence"/>
</dbReference>
<sequence>MERAAVVHWLKLRAASSDLDALHDGVNSPNTAPWEGLALGMLKPQPEARPSVRQVQHTAAVLVAAGTSTRPSSSRRLSSGIISLPDSTAVIAELATLQQRASAREVPWFLANMPQSYFRHVSAPLRSKHLQAITAVCSDGVQVPDVMLKDGGEFTFLSSETKQMGRTKTAAVARELDSLPSGTDLQSVRLFSSKDGRLGLHLFSTVAEQEAEPRFAAATPEERAAEQVMHGYLSELLAGSFTSEAAGRHTPPESSLTNRSAKASLDAFLRRCPSSYVTSHKPRLLLKQRHLCESIAGTDDVAVDIERLPASFALGEDESTLLTLATHGMSARAALRRILALLDVHGLNLYRAAVTIIDDRPSDGACADAGTSIAPGSISLLEAEVAVGLADLALAVVDHPIFTRPYVYETLLRPRVLPHANELARLFIRRFDPTDIFASAALDTALLAASEAREKSLEDESTRMLLRAMESAVRHTLRANVHRDARWALALRLDPKFFAPKLPPAPSSVSNLPFGVFFCAGRSFNGYHTRFADIARGGLRVVLPPSAEAHMAESSRHFKECFDLAWAQHLKNKDIPEGGSKAVCLATPSVDGEERSKLLHRCVKTFTDSLLDVLVVPHPTPAQPELLYLGPDENITPFDINWIVARAKKRGYSMAPAFMSSKPREGINHKVYGVTSEGVAVFLEHALRAIGIRPDAEPWSIKLTGGPDGDVAGNMLKVLARDYGDYVRVVGMADGSGCAEDPDGLPMADLLRLFHAGLPLSEMRTELLGPRGSLTLANTPEGAALRNTLHNRVQADIFVPAGGRPAAINGANWKQYLLPDGSPSSRAIVEGANLFLTPEARAGLFGATGLPIVKDSSANKCGVICSSMEIVASMTLSADEFVDIKEQYVHDVLCRLRELAGQEASLLFAESARDPTVPHVKISEQISFACLRVATALAALLDRFDQSANKDRLWPLVREQLPPVLFEKYAARLPERIPWEYQKSMIANGLASRLVYREGLTFVNSVPDSALPSFALAYLQQEQRVRALAAEVAKSGHDFAPEVSRLLLQGGVRAAAEEAATRKAARA</sequence>
<gene>
    <name evidence="4" type="ORF">Ctob_009836</name>
</gene>
<dbReference type="SUPFAM" id="SSF51735">
    <property type="entry name" value="NAD(P)-binding Rossmann-fold domains"/>
    <property type="match status" value="1"/>
</dbReference>
<comment type="similarity">
    <text evidence="1">Belongs to the Glu/Leu/Phe/Val dehydrogenases family.</text>
</comment>
<evidence type="ECO:0000256" key="2">
    <source>
        <dbReference type="ARBA" id="ARBA00023002"/>
    </source>
</evidence>
<organism evidence="4 5">
    <name type="scientific">Chrysochromulina tobinii</name>
    <dbReference type="NCBI Taxonomy" id="1460289"/>
    <lineage>
        <taxon>Eukaryota</taxon>
        <taxon>Haptista</taxon>
        <taxon>Haptophyta</taxon>
        <taxon>Prymnesiophyceae</taxon>
        <taxon>Prymnesiales</taxon>
        <taxon>Chrysochromulinaceae</taxon>
        <taxon>Chrysochromulina</taxon>
    </lineage>
</organism>
<dbReference type="Pfam" id="PF00208">
    <property type="entry name" value="ELFV_dehydrog"/>
    <property type="match status" value="1"/>
</dbReference>
<evidence type="ECO:0000256" key="1">
    <source>
        <dbReference type="ARBA" id="ARBA00006382"/>
    </source>
</evidence>
<name>A0A0M0K7Q0_9EUKA</name>
<keyword evidence="5" id="KW-1185">Reference proteome</keyword>
<keyword evidence="2" id="KW-0560">Oxidoreductase</keyword>
<dbReference type="InterPro" id="IPR006096">
    <property type="entry name" value="Glu/Leu/Phe/Val/Trp_DH_C"/>
</dbReference>
<dbReference type="InterPro" id="IPR036291">
    <property type="entry name" value="NAD(P)-bd_dom_sf"/>
</dbReference>
<dbReference type="Gene3D" id="3.40.50.720">
    <property type="entry name" value="NAD(P)-binding Rossmann-like Domain"/>
    <property type="match status" value="1"/>
</dbReference>
<evidence type="ECO:0000259" key="3">
    <source>
        <dbReference type="SMART" id="SM00839"/>
    </source>
</evidence>
<proteinExistence type="inferred from homology"/>
<dbReference type="GO" id="GO:0006538">
    <property type="term" value="P:L-glutamate catabolic process"/>
    <property type="evidence" value="ECO:0007669"/>
    <property type="project" value="TreeGrafter"/>
</dbReference>
<evidence type="ECO:0000313" key="4">
    <source>
        <dbReference type="EMBL" id="KOO34829.1"/>
    </source>
</evidence>
<feature type="domain" description="Glutamate/phenylalanine/leucine/valine/L-tryptophan dehydrogenase C-terminal" evidence="3">
    <location>
        <begin position="666"/>
        <end position="939"/>
    </location>
</feature>
<evidence type="ECO:0000313" key="5">
    <source>
        <dbReference type="Proteomes" id="UP000037460"/>
    </source>
</evidence>
<reference evidence="5" key="1">
    <citation type="journal article" date="2015" name="PLoS Genet.">
        <title>Genome Sequence and Transcriptome Analyses of Chrysochromulina tobin: Metabolic Tools for Enhanced Algal Fitness in the Prominent Order Prymnesiales (Haptophyceae).</title>
        <authorList>
            <person name="Hovde B.T."/>
            <person name="Deodato C.R."/>
            <person name="Hunsperger H.M."/>
            <person name="Ryken S.A."/>
            <person name="Yost W."/>
            <person name="Jha R.K."/>
            <person name="Patterson J."/>
            <person name="Monnat R.J. Jr."/>
            <person name="Barlow S.B."/>
            <person name="Starkenburg S.R."/>
            <person name="Cattolico R.A."/>
        </authorList>
    </citation>
    <scope>NUCLEOTIDE SEQUENCE</scope>
    <source>
        <strain evidence="5">CCMP291</strain>
    </source>
</reference>